<dbReference type="PANTHER" id="PTHR30543">
    <property type="entry name" value="CHROMATE REDUCTASE"/>
    <property type="match status" value="1"/>
</dbReference>
<accession>A0A955LA68</accession>
<evidence type="ECO:0000313" key="2">
    <source>
        <dbReference type="EMBL" id="MCA9386884.1"/>
    </source>
</evidence>
<dbReference type="PANTHER" id="PTHR30543:SF21">
    <property type="entry name" value="NAD(P)H-DEPENDENT FMN REDUCTASE LOT6"/>
    <property type="match status" value="1"/>
</dbReference>
<dbReference type="GO" id="GO:0005829">
    <property type="term" value="C:cytosol"/>
    <property type="evidence" value="ECO:0007669"/>
    <property type="project" value="TreeGrafter"/>
</dbReference>
<dbReference type="GO" id="GO:0016491">
    <property type="term" value="F:oxidoreductase activity"/>
    <property type="evidence" value="ECO:0007669"/>
    <property type="project" value="InterPro"/>
</dbReference>
<organism evidence="2 3">
    <name type="scientific">Candidatus Dojkabacteria bacterium</name>
    <dbReference type="NCBI Taxonomy" id="2099670"/>
    <lineage>
        <taxon>Bacteria</taxon>
        <taxon>Candidatus Dojkabacteria</taxon>
    </lineage>
</organism>
<dbReference type="EMBL" id="JAGQLF010000023">
    <property type="protein sequence ID" value="MCA9386884.1"/>
    <property type="molecule type" value="Genomic_DNA"/>
</dbReference>
<name>A0A955LA68_9BACT</name>
<dbReference type="InterPro" id="IPR050712">
    <property type="entry name" value="NAD(P)H-dep_reductase"/>
</dbReference>
<dbReference type="GO" id="GO:0010181">
    <property type="term" value="F:FMN binding"/>
    <property type="evidence" value="ECO:0007669"/>
    <property type="project" value="TreeGrafter"/>
</dbReference>
<dbReference type="SUPFAM" id="SSF52218">
    <property type="entry name" value="Flavoproteins"/>
    <property type="match status" value="1"/>
</dbReference>
<dbReference type="InterPro" id="IPR005025">
    <property type="entry name" value="FMN_Rdtase-like_dom"/>
</dbReference>
<protein>
    <submittedName>
        <fullName evidence="2">NAD(P)H-dependent oxidoreductase</fullName>
    </submittedName>
</protein>
<proteinExistence type="predicted"/>
<evidence type="ECO:0000313" key="3">
    <source>
        <dbReference type="Proteomes" id="UP000714915"/>
    </source>
</evidence>
<dbReference type="Proteomes" id="UP000714915">
    <property type="component" value="Unassembled WGS sequence"/>
</dbReference>
<feature type="domain" description="NADPH-dependent FMN reductase-like" evidence="1">
    <location>
        <begin position="4"/>
        <end position="133"/>
    </location>
</feature>
<dbReference type="Pfam" id="PF03358">
    <property type="entry name" value="FMN_red"/>
    <property type="match status" value="1"/>
</dbReference>
<gene>
    <name evidence="2" type="ORF">KC669_02505</name>
</gene>
<sequence length="184" mass="20945">MSLKIAVLLGTKRTGRLSEHAAKFVAEVGTSFKDVEITFVDPKSFDFPDEGEEVKDPKYTAIVDESDAFFIVTPEYNHGYPSTLKRMLDSEYNNYNKKPVAIAGVSDGPWGGVRAIEQVATVVKTLGLVVLKKDLHFPDVDKLFNDRGELLDNEFRERTKKIYKELIWMAKTLKWGRENLELEK</sequence>
<reference evidence="2" key="2">
    <citation type="journal article" date="2021" name="Microbiome">
        <title>Successional dynamics and alternative stable states in a saline activated sludge microbial community over 9 years.</title>
        <authorList>
            <person name="Wang Y."/>
            <person name="Ye J."/>
            <person name="Ju F."/>
            <person name="Liu L."/>
            <person name="Boyd J.A."/>
            <person name="Deng Y."/>
            <person name="Parks D.H."/>
            <person name="Jiang X."/>
            <person name="Yin X."/>
            <person name="Woodcroft B.J."/>
            <person name="Tyson G.W."/>
            <person name="Hugenholtz P."/>
            <person name="Polz M.F."/>
            <person name="Zhang T."/>
        </authorList>
    </citation>
    <scope>NUCLEOTIDE SEQUENCE</scope>
    <source>
        <strain evidence="2">HKST-UBA09</strain>
    </source>
</reference>
<evidence type="ECO:0000259" key="1">
    <source>
        <dbReference type="Pfam" id="PF03358"/>
    </source>
</evidence>
<comment type="caution">
    <text evidence="2">The sequence shown here is derived from an EMBL/GenBank/DDBJ whole genome shotgun (WGS) entry which is preliminary data.</text>
</comment>
<reference evidence="2" key="1">
    <citation type="submission" date="2020-04" db="EMBL/GenBank/DDBJ databases">
        <authorList>
            <person name="Zhang T."/>
        </authorList>
    </citation>
    <scope>NUCLEOTIDE SEQUENCE</scope>
    <source>
        <strain evidence="2">HKST-UBA09</strain>
    </source>
</reference>
<dbReference type="Gene3D" id="3.40.50.360">
    <property type="match status" value="1"/>
</dbReference>
<dbReference type="AlphaFoldDB" id="A0A955LA68"/>
<dbReference type="InterPro" id="IPR029039">
    <property type="entry name" value="Flavoprotein-like_sf"/>
</dbReference>